<dbReference type="SMART" id="SM00642">
    <property type="entry name" value="Aamy"/>
    <property type="match status" value="1"/>
</dbReference>
<dbReference type="FunFam" id="3.20.20.80:FF:000087">
    <property type="entry name" value="Oligo-1,6-glucosidase IMA1"/>
    <property type="match status" value="1"/>
</dbReference>
<dbReference type="InterPro" id="IPR017853">
    <property type="entry name" value="GH"/>
</dbReference>
<keyword evidence="7" id="KW-1185">Reference proteome</keyword>
<keyword evidence="2" id="KW-0378">Hydrolase</keyword>
<comment type="similarity">
    <text evidence="1">Belongs to the glycosyl hydrolase 13 family.</text>
</comment>
<dbReference type="InterPro" id="IPR013780">
    <property type="entry name" value="Glyco_hydro_b"/>
</dbReference>
<dbReference type="InterPro" id="IPR045857">
    <property type="entry name" value="O16G_dom_2"/>
</dbReference>
<keyword evidence="3" id="KW-0326">Glycosidase</keyword>
<dbReference type="InterPro" id="IPR006047">
    <property type="entry name" value="GH13_cat_dom"/>
</dbReference>
<keyword evidence="4" id="KW-0462">Maltose metabolism</keyword>
<dbReference type="PANTHER" id="PTHR10357:SF179">
    <property type="entry name" value="NEUTRAL AND BASIC AMINO ACID TRANSPORT PROTEIN RBAT"/>
    <property type="match status" value="1"/>
</dbReference>
<dbReference type="RefSeq" id="XP_038780212.1">
    <property type="nucleotide sequence ID" value="XM_038924284.1"/>
</dbReference>
<dbReference type="FunFam" id="3.90.400.10:FF:000004">
    <property type="entry name" value="Oligo-1,6-glucosidase"/>
    <property type="match status" value="1"/>
</dbReference>
<dbReference type="FunFam" id="3.20.20.80:FF:000064">
    <property type="entry name" value="Oligo-1,6-glucosidase"/>
    <property type="match status" value="1"/>
</dbReference>
<dbReference type="SUPFAM" id="SSF51011">
    <property type="entry name" value="Glycosyl hydrolase domain"/>
    <property type="match status" value="1"/>
</dbReference>
<name>A0A875RX25_EENNA</name>
<dbReference type="EMBL" id="CP064815">
    <property type="protein sequence ID" value="QPG76647.1"/>
    <property type="molecule type" value="Genomic_DNA"/>
</dbReference>
<organism evidence="6 7">
    <name type="scientific">Eeniella nana</name>
    <name type="common">Yeast</name>
    <name type="synonym">Brettanomyces nanus</name>
    <dbReference type="NCBI Taxonomy" id="13502"/>
    <lineage>
        <taxon>Eukaryota</taxon>
        <taxon>Fungi</taxon>
        <taxon>Dikarya</taxon>
        <taxon>Ascomycota</taxon>
        <taxon>Saccharomycotina</taxon>
        <taxon>Pichiomycetes</taxon>
        <taxon>Pichiales</taxon>
        <taxon>Pichiaceae</taxon>
        <taxon>Brettanomyces</taxon>
    </lineage>
</organism>
<dbReference type="Pfam" id="PF00128">
    <property type="entry name" value="Alpha-amylase"/>
    <property type="match status" value="1"/>
</dbReference>
<feature type="domain" description="Glycosyl hydrolase family 13 catalytic" evidence="5">
    <location>
        <begin position="24"/>
        <end position="450"/>
    </location>
</feature>
<evidence type="ECO:0000256" key="4">
    <source>
        <dbReference type="ARBA" id="ARBA00026248"/>
    </source>
</evidence>
<accession>A0A875RX25</accession>
<gene>
    <name evidence="6" type="primary">IMA3_3</name>
    <name evidence="6" type="ORF">FOA43_004039</name>
</gene>
<dbReference type="SUPFAM" id="SSF51445">
    <property type="entry name" value="(Trans)glycosidases"/>
    <property type="match status" value="1"/>
</dbReference>
<dbReference type="GO" id="GO:0000025">
    <property type="term" value="P:maltose catabolic process"/>
    <property type="evidence" value="ECO:0007669"/>
    <property type="project" value="TreeGrafter"/>
</dbReference>
<evidence type="ECO:0000259" key="5">
    <source>
        <dbReference type="SMART" id="SM00642"/>
    </source>
</evidence>
<dbReference type="Gene3D" id="3.90.400.10">
    <property type="entry name" value="Oligo-1,6-glucosidase, Domain 2"/>
    <property type="match status" value="1"/>
</dbReference>
<dbReference type="CDD" id="cd11333">
    <property type="entry name" value="AmyAc_SI_OligoGlu_DGase"/>
    <property type="match status" value="1"/>
</dbReference>
<evidence type="ECO:0000313" key="7">
    <source>
        <dbReference type="Proteomes" id="UP000662931"/>
    </source>
</evidence>
<dbReference type="GeneID" id="62197439"/>
<evidence type="ECO:0000256" key="3">
    <source>
        <dbReference type="ARBA" id="ARBA00023295"/>
    </source>
</evidence>
<dbReference type="GO" id="GO:0033934">
    <property type="term" value="F:glucan 1,4-alpha-maltotriohydrolase activity"/>
    <property type="evidence" value="ECO:0007669"/>
    <property type="project" value="TreeGrafter"/>
</dbReference>
<proteinExistence type="inferred from homology"/>
<dbReference type="KEGG" id="bnn:FOA43_004039"/>
<dbReference type="Gene3D" id="3.20.20.80">
    <property type="entry name" value="Glycosidases"/>
    <property type="match status" value="1"/>
</dbReference>
<dbReference type="AlphaFoldDB" id="A0A875RX25"/>
<evidence type="ECO:0000256" key="2">
    <source>
        <dbReference type="ARBA" id="ARBA00022801"/>
    </source>
</evidence>
<dbReference type="GO" id="GO:0004575">
    <property type="term" value="F:sucrose alpha-glucosidase activity"/>
    <property type="evidence" value="ECO:0007669"/>
    <property type="project" value="TreeGrafter"/>
</dbReference>
<reference evidence="6" key="1">
    <citation type="submission" date="2020-10" db="EMBL/GenBank/DDBJ databases">
        <authorList>
            <person name="Roach M.J.R."/>
        </authorList>
    </citation>
    <scope>NUCLEOTIDE SEQUENCE</scope>
    <source>
        <strain evidence="6">CBS 1945</strain>
    </source>
</reference>
<dbReference type="GO" id="GO:0004574">
    <property type="term" value="F:oligo-1,6-glucosidase activity"/>
    <property type="evidence" value="ECO:0007669"/>
    <property type="project" value="TreeGrafter"/>
</dbReference>
<dbReference type="GO" id="GO:0005987">
    <property type="term" value="P:sucrose catabolic process"/>
    <property type="evidence" value="ECO:0007669"/>
    <property type="project" value="TreeGrafter"/>
</dbReference>
<evidence type="ECO:0000313" key="6">
    <source>
        <dbReference type="EMBL" id="QPG76647.1"/>
    </source>
</evidence>
<evidence type="ECO:0000256" key="1">
    <source>
        <dbReference type="ARBA" id="ARBA00008061"/>
    </source>
</evidence>
<dbReference type="OrthoDB" id="1740265at2759"/>
<dbReference type="Gene3D" id="2.60.40.1180">
    <property type="entry name" value="Golgi alpha-mannosidase II"/>
    <property type="match status" value="1"/>
</dbReference>
<dbReference type="Proteomes" id="UP000662931">
    <property type="component" value="Chromosome 4"/>
</dbReference>
<dbReference type="GO" id="GO:0004556">
    <property type="term" value="F:alpha-amylase activity"/>
    <property type="evidence" value="ECO:0007669"/>
    <property type="project" value="TreeGrafter"/>
</dbReference>
<sequence length="589" mass="68042">MTTSNINKHPETKPKWWKEATIYQIYPASFKDSNNDGWGDLNGIRSKLNYVKDLGADTLWISPFFDSPQKDMGYDICDYEKVWPTYGTNEDIFNLIKEAHSLEIKVLVDLVINHCSDQHKWFKESRSNKTNSKRDWFYWRKPKGVCPKTGKPLAPNNWRSFFGGSAWKYDNKTEEFYLHLFAVGQPDLNWENVECRAAIFDNAVGFWLRNGVDGFRIDTAFLYSKIPGLPDAPLTNPLDDFQLPGDLVSNGPRIHEYHKLMRHYMLSQIDDGRVIMTVGEVGSAGDDARLKYTSERSQELSEIFTFRHTDIGTSEKFRYSLVPFTLKEWKLAVADSFLWMNGTDSWPTTYFENHDQPRSVSRFGDDSTPKSRVASAKLLASLLISLTGTLYVYQGQELGSVNFKNWPIEDYEDVEAQTNYRVLVEKFGKDSKEVKKFEEALALISRDNARTPFPWNSKGQTGGFSDSAKPWFKMNDSFRDGINVEDEAKDPKSVLNFWKNAIKVRKENKDILVYGYNFEFYELDHPKLFSFTKEYAKQTLFAVFNFSGDNVQFKFPDSNEYQLFFGTHDGADGASGNLKPWEGRLYFVE</sequence>
<dbReference type="PANTHER" id="PTHR10357">
    <property type="entry name" value="ALPHA-AMYLASE FAMILY MEMBER"/>
    <property type="match status" value="1"/>
</dbReference>
<protein>
    <submittedName>
        <fullName evidence="6">Oligo-1,6-glucosidase ima3</fullName>
    </submittedName>
</protein>